<dbReference type="Gene3D" id="1.10.510.10">
    <property type="entry name" value="Transferase(Phosphotransferase) domain 1"/>
    <property type="match status" value="1"/>
</dbReference>
<feature type="region of interest" description="Disordered" evidence="1">
    <location>
        <begin position="242"/>
        <end position="282"/>
    </location>
</feature>
<evidence type="ECO:0000259" key="3">
    <source>
        <dbReference type="PROSITE" id="PS50011"/>
    </source>
</evidence>
<dbReference type="EMBL" id="JARBJD010000197">
    <property type="protein sequence ID" value="KAK2947541.1"/>
    <property type="molecule type" value="Genomic_DNA"/>
</dbReference>
<protein>
    <recommendedName>
        <fullName evidence="3">Protein kinase domain-containing protein</fullName>
    </recommendedName>
</protein>
<evidence type="ECO:0000256" key="1">
    <source>
        <dbReference type="SAM" id="MobiDB-lite"/>
    </source>
</evidence>
<dbReference type="InterPro" id="IPR000719">
    <property type="entry name" value="Prot_kinase_dom"/>
</dbReference>
<evidence type="ECO:0000313" key="5">
    <source>
        <dbReference type="Proteomes" id="UP001281761"/>
    </source>
</evidence>
<comment type="caution">
    <text evidence="4">The sequence shown here is derived from an EMBL/GenBank/DDBJ whole genome shotgun (WGS) entry which is preliminary data.</text>
</comment>
<keyword evidence="5" id="KW-1185">Reference proteome</keyword>
<evidence type="ECO:0000313" key="4">
    <source>
        <dbReference type="EMBL" id="KAK2947541.1"/>
    </source>
</evidence>
<dbReference type="Proteomes" id="UP001281761">
    <property type="component" value="Unassembled WGS sequence"/>
</dbReference>
<dbReference type="PANTHER" id="PTHR31318:SF2">
    <property type="entry name" value="PECTIN LYASE-LIKE FAMILY PROTEIN-RELATED"/>
    <property type="match status" value="1"/>
</dbReference>
<keyword evidence="2" id="KW-0812">Transmembrane</keyword>
<keyword evidence="2" id="KW-0472">Membrane</keyword>
<feature type="domain" description="Protein kinase" evidence="3">
    <location>
        <begin position="2772"/>
        <end position="3116"/>
    </location>
</feature>
<accession>A0ABQ9X6Y0</accession>
<feature type="transmembrane region" description="Helical" evidence="2">
    <location>
        <begin position="2804"/>
        <end position="2830"/>
    </location>
</feature>
<organism evidence="4 5">
    <name type="scientific">Blattamonas nauphoetae</name>
    <dbReference type="NCBI Taxonomy" id="2049346"/>
    <lineage>
        <taxon>Eukaryota</taxon>
        <taxon>Metamonada</taxon>
        <taxon>Preaxostyla</taxon>
        <taxon>Oxymonadida</taxon>
        <taxon>Blattamonas</taxon>
    </lineage>
</organism>
<feature type="compositionally biased region" description="Polar residues" evidence="1">
    <location>
        <begin position="242"/>
        <end position="265"/>
    </location>
</feature>
<dbReference type="PROSITE" id="PS50011">
    <property type="entry name" value="PROTEIN_KINASE_DOM"/>
    <property type="match status" value="1"/>
</dbReference>
<evidence type="ECO:0000256" key="2">
    <source>
        <dbReference type="SAM" id="Phobius"/>
    </source>
</evidence>
<reference evidence="4 5" key="1">
    <citation type="journal article" date="2022" name="bioRxiv">
        <title>Genomics of Preaxostyla Flagellates Illuminates Evolutionary Transitions and the Path Towards Mitochondrial Loss.</title>
        <authorList>
            <person name="Novak L.V.F."/>
            <person name="Treitli S.C."/>
            <person name="Pyrih J."/>
            <person name="Halakuc P."/>
            <person name="Pipaliya S.V."/>
            <person name="Vacek V."/>
            <person name="Brzon O."/>
            <person name="Soukal P."/>
            <person name="Eme L."/>
            <person name="Dacks J.B."/>
            <person name="Karnkowska A."/>
            <person name="Elias M."/>
            <person name="Hampl V."/>
        </authorList>
    </citation>
    <scope>NUCLEOTIDE SEQUENCE [LARGE SCALE GENOMIC DNA]</scope>
    <source>
        <strain evidence="4">NAU3</strain>
        <tissue evidence="4">Gut</tissue>
    </source>
</reference>
<keyword evidence="2" id="KW-1133">Transmembrane helix</keyword>
<sequence length="3139" mass="338465">MVMNGQDRTVLRYLDDHSDRADLLVKEGYPPPLHGINSLFSVDNASLSVLGVVVDLSSESANHDVKCAVLASSTILVSFCEFLWTDLKSIFVLRSSTGSEHGSSSLTLAWCSLTNGGDHLTGIVEDMRKPRTGETLDMNMVGTRIANMKVAGSDGVCMSQTHRRNDLSSFEGISMTVSELLIANVSSQPGEVLEASSLFSQKMVGCGIWGSNNHLSGSVLRDLNGGGSFLCSNSTFDWCHTTSSDRPSIVRRTSPTVDRPSSNLVGPSDQAEPGDDPADPYTGKLYDDEERFSFWEKAVTFTRCQFKNMKYSYTYTKYDSAGGSAIYLNSSGSSLTLISCSFSKCSVACTSTVYGGCIFMCGLRHLTNTFDSCSFDDWYPSNDAKYGQSGGAIGAYLQSCPLVLTNSNFTLSGDTANENHGGFLSSATLSSNAAFNITNCRFIGDGTTTGSVMSLSMNSLIAGLVYVTDSLILDTNSQISIYRIQLSSSSGFTRTEITNTSIVYTYASSKAQPYLFLDSKIDQCSIETSSSDVMLLFSGTSFTGTPTNTSRPTIYLFSSGHTVFHKCDFTDCSPGTSQSLIYSYGLPSLVVDTCSFTRCSGGKSLLDVSSTYSFFYFCSFTNVTGTSANVLTSQSTLANFFEACRFDLETTNLLDFYVSSAIINCLNETAVIGCTSNRKMYFGTSWANRTEMTFVEVVPVEANKNKLRVGTWPPEEGTAVSSLSEALNSLQPSPMTNVITFSDGPFAETGLLSVSHLVEIVGAGSNLTDSHSTLLSTDGIVSKSTGKLTLQSLRLVPLSSSSFLASTADSGSVCVLNVIVEEVSGITSSLFQLAAGACEIRHSFFKNISCEKSLICLSGTSSLAISNTLFLSIARTDIVITEVESTQCASCIEGKTSGTVKLLYCRFGACTTKGRAGAIDLERSDANSAVEMGSCYFDQNSAGTQVASSVKGDDVVLKSFDESKISLDLSTIQSFPSLSSFLINSEHPIIPPPALLHITSTGIDDPLTWSYTYKRISDSLLKTFTLQYLLEHRLRNNSKTEIKTYFGHNETMTPFIFQNSTVSVSLHAYSFSHLTVNQQNQVFITLEKASLSINGVQFAFEKLTTPAFYCNSDSSITLTNTAFKLTNPTLTHPFIDSVGPYVFVENCVFLQNITLDNTPFVRLIRDEKDAYFNILTMTPLLTSPLTVPFIVCEGAEKAYMQQLKLNFSFVNSASFISAKESALTLYSNQIHLLKSPSEGTFLHLVNGSVSCNQDYCSSSSGTKGGLYYYQNATVAANGLTLSSCSATQGGVLFSGGGSVSISRGSYTNCQADEGGVAYLITSSLSISDTSFISNSAKCGGVFWIDFGNAFASISSQHSITFTSNSAVDVGEDGVDCGKGGAIFVKGKTNSENPIFLNVSRFDENTAAFGNDVFVEETVLGETGPDLLSNCGGFSISRFPHLEIENHNLDDDEILSISNFIPFPTLSVSTTGKDLPDCKWGSPRCLTINYGIQYLQTTFTNGTLFQRQCIQIDYSATTKPVELKKNDLVFTSNVSTNEYQSSLRLSVVEGVVFTIEDESRLTVEWMKFPLSPLHQVVNVKSKDGRLAMDNCFVLSEIETTTSKSPICSVGSSLILNVVSFSSNVTYKKATLSAPLVHFASTPSDGDELGSGPCEITNCSLVDFNFEGTTMFKIETSGRVSFLLKSMSFITTDAEQGKYISLKGQSFKQQIEPSLWRSNPALADLPNYVGEDVSIDENDKWRTGSLVYWLVSPSDEILIGSVVNAVDHPNCGSSTFKCSTLDSAFRSSGLNELITLSLLTSTSLSSKLRATSSLLVQSSSAPKREIEFDENGWFEVVNSGTNLSFASIVFTVSETCQSATLFVVEEGELSFSLCSMGGTSSESALVIPGSTTTLIEVKADGTLTLSESPIQHINFSNAKLGTALRLHLGSTLSFDGTSTVADISSKAAGSHVVIVVPANHDPDSLSDLSTLIKPWAPTTTNGARFTETEMMEFVVIDEDGRVDELIYHWNAYDKKTMHIASDGGNHAKCGVSSLPCSSLSAEVEKVGAGETIVICSALAETAGFVATKDLSVTSTDNTKQVVSVSSSTVFSAQSSSLSFANLKFVPLPPSQSQNAESLERASSLFIIESGSIGLTGCSLSSFVLADSPLITHTTGSLKLKSCEISSIARSTGNGTVLETTMKAGLSISLDDVTFSLMTSSKESALLALSFPLLDQTDPVPIFDFTLTNLHFVEMIENEDVESCFVSVVGSRLADWVFEGDARFEGSHSETTQLSHFWSFDAFHELPASLLFYLLPSEGPVGVSRSGYDMAKCGSNSIWCPTISQSLGRLSAQKTSKIVVMDEIELSESLSLPNGVIFSGNDSKTLCACLVGEAGSLETSGENVVSITTLDFSLPLTQSADAVIVHSSEKLTLSHLRISSQGKSSAVFVRMSTGTAEMNDIVVRSEMSENSVLFSVLGGSVNMTSLSIETVIAKNETVVRMEGGTLTLTGMTLSSTKQIEGQLFSIVNSRFTLSDVKMTKQNFSTPLFAFSDFGESTIHNMNVSGCSGSTLIAAKNGEDLTLRFSEFSSLNPSTALNNGDSSDLCGWETSLVEITNTSAHFHQTEFKSIHHGALSVSDSILNVDGCIFLLNSPSNKEWPSLRRNIKCTNGTVSINGIGGGDGHSSPHHWISADECTVTKDDEIVAASLFVPTVVGNESSSSLDKKLKEYSVKVVGTAMLPCGLKLEVFEDEAGKSNDEGQPIDFDISSLNPSKWTETELSFVLSQESVSSLSKKYELRCRLSYGADQTTDSFSLSGSSKGNMSQGGVVASIVIPIVCALIIVVIVFLIIVGVLCRRRKTKKEAEQASQELNVPEDGMIQVKYELGDPDETVKPIFGASKDGSKQSSLLMVNDDNDQICTPRQANATNLNPVPYVSAIGCEGENGVITVDPRNTLYHRLHVENKKDLPKKMIAERILKGLERMMKERPSSEIFWKLSPHWIIMDYTNNVFLRIESQGPQRSEGDQMKAGESRENEDRRWNAPEQETMEGATEVGKADGGCDEMKVTVFRLGLVLWEMETEQVPFAEQDAVNASRQIKAGVMPLIHNWEDAELASLVSECLSLSPDDRPSLSDVKSRLSLLKSKPPILVPPQQNEPVVVSGVTG</sequence>
<dbReference type="SUPFAM" id="SSF56112">
    <property type="entry name" value="Protein kinase-like (PK-like)"/>
    <property type="match status" value="1"/>
</dbReference>
<name>A0ABQ9X6Y0_9EUKA</name>
<proteinExistence type="predicted"/>
<dbReference type="InterPro" id="IPR011009">
    <property type="entry name" value="Kinase-like_dom_sf"/>
</dbReference>
<feature type="region of interest" description="Disordered" evidence="1">
    <location>
        <begin position="2992"/>
        <end position="3015"/>
    </location>
</feature>
<dbReference type="PANTHER" id="PTHR31318">
    <property type="entry name" value="EXPRESSED PROTEIN-RELATED"/>
    <property type="match status" value="1"/>
</dbReference>
<gene>
    <name evidence="4" type="ORF">BLNAU_17507</name>
</gene>
<feature type="compositionally biased region" description="Basic and acidic residues" evidence="1">
    <location>
        <begin position="2997"/>
        <end position="3015"/>
    </location>
</feature>